<evidence type="ECO:0000259" key="4">
    <source>
        <dbReference type="Pfam" id="PF00248"/>
    </source>
</evidence>
<dbReference type="PANTHER" id="PTHR11732">
    <property type="entry name" value="ALDO/KETO REDUCTASE"/>
    <property type="match status" value="1"/>
</dbReference>
<evidence type="ECO:0000256" key="1">
    <source>
        <dbReference type="ARBA" id="ARBA00007905"/>
    </source>
</evidence>
<dbReference type="Gene3D" id="3.20.20.100">
    <property type="entry name" value="NADP-dependent oxidoreductase domain"/>
    <property type="match status" value="1"/>
</dbReference>
<evidence type="ECO:0000313" key="5">
    <source>
        <dbReference type="EMBL" id="TRY80524.1"/>
    </source>
</evidence>
<dbReference type="OMA" id="FMTMKAA"/>
<accession>A0A553PS51</accession>
<sequence>MLLITDEVTTESINYLLPELQDVGMEERTVRLRNGAQMPRIGLGTWKSPAEVTKQAVQAAVRAGYRLIDCANDYDNEHVIGEALKELLDQGEVKREELFIQAKLWNSNHRPEHVRPDLEATLKDLQLDYVDSFVIHWPMAVPSSGQKVALRPDGCYPAHFSQGTLFPLDDEGYYASDDASHFIETWYAMEDLVDEGLTKSIGLSNFNMKQVREVLEKAKKHLPSVVQNESHPYLQERDFRAFCRINGIVFQAYSALGSADRPWRHTGSITSGAPSTGHEVLDHPILRDIAQRLGRSVAHVVLRWHLQIGGAAVCKSVTPSRIQENIKLWDFALAPEDMDQISNLNVGWRHLLWAETSMHNDYPFKDWLPSDYKLEKPSAGSTAGAK</sequence>
<evidence type="ECO:0000313" key="6">
    <source>
        <dbReference type="Proteomes" id="UP000318571"/>
    </source>
</evidence>
<dbReference type="FunFam" id="3.20.20.100:FF:000006">
    <property type="entry name" value="Aldo-keto reductase family 1 member A1"/>
    <property type="match status" value="1"/>
</dbReference>
<gene>
    <name evidence="5" type="ORF">TCAL_12544</name>
</gene>
<dbReference type="STRING" id="6832.A0A553PS51"/>
<dbReference type="InterPro" id="IPR020471">
    <property type="entry name" value="AKR"/>
</dbReference>
<dbReference type="AlphaFoldDB" id="A0A553PS51"/>
<dbReference type="PROSITE" id="PS00062">
    <property type="entry name" value="ALDOKETO_REDUCTASE_2"/>
    <property type="match status" value="1"/>
</dbReference>
<comment type="caution">
    <text evidence="5">The sequence shown here is derived from an EMBL/GenBank/DDBJ whole genome shotgun (WGS) entry which is preliminary data.</text>
</comment>
<reference evidence="5 6" key="1">
    <citation type="journal article" date="2018" name="Nat. Ecol. Evol.">
        <title>Genomic signatures of mitonuclear coevolution across populations of Tigriopus californicus.</title>
        <authorList>
            <person name="Barreto F.S."/>
            <person name="Watson E.T."/>
            <person name="Lima T.G."/>
            <person name="Willett C.S."/>
            <person name="Edmands S."/>
            <person name="Li W."/>
            <person name="Burton R.S."/>
        </authorList>
    </citation>
    <scope>NUCLEOTIDE SEQUENCE [LARGE SCALE GENOMIC DNA]</scope>
    <source>
        <strain evidence="5 6">San Diego</strain>
    </source>
</reference>
<dbReference type="InterPro" id="IPR018170">
    <property type="entry name" value="Aldo/ket_reductase_CS"/>
</dbReference>
<name>A0A553PS51_TIGCA</name>
<keyword evidence="3" id="KW-0560">Oxidoreductase</keyword>
<organism evidence="5 6">
    <name type="scientific">Tigriopus californicus</name>
    <name type="common">Marine copepod</name>
    <dbReference type="NCBI Taxonomy" id="6832"/>
    <lineage>
        <taxon>Eukaryota</taxon>
        <taxon>Metazoa</taxon>
        <taxon>Ecdysozoa</taxon>
        <taxon>Arthropoda</taxon>
        <taxon>Crustacea</taxon>
        <taxon>Multicrustacea</taxon>
        <taxon>Hexanauplia</taxon>
        <taxon>Copepoda</taxon>
        <taxon>Harpacticoida</taxon>
        <taxon>Harpacticidae</taxon>
        <taxon>Tigriopus</taxon>
    </lineage>
</organism>
<dbReference type="SUPFAM" id="SSF51430">
    <property type="entry name" value="NAD(P)-linked oxidoreductase"/>
    <property type="match status" value="1"/>
</dbReference>
<dbReference type="GO" id="GO:0016491">
    <property type="term" value="F:oxidoreductase activity"/>
    <property type="evidence" value="ECO:0007669"/>
    <property type="project" value="UniProtKB-KW"/>
</dbReference>
<dbReference type="InterPro" id="IPR036812">
    <property type="entry name" value="NAD(P)_OxRdtase_dom_sf"/>
</dbReference>
<feature type="domain" description="NADP-dependent oxidoreductase" evidence="4">
    <location>
        <begin position="40"/>
        <end position="344"/>
    </location>
</feature>
<dbReference type="Proteomes" id="UP000318571">
    <property type="component" value="Chromosome 12"/>
</dbReference>
<keyword evidence="2" id="KW-0521">NADP</keyword>
<protein>
    <recommendedName>
        <fullName evidence="4">NADP-dependent oxidoreductase domain-containing protein</fullName>
    </recommendedName>
</protein>
<dbReference type="PROSITE" id="PS00798">
    <property type="entry name" value="ALDOKETO_REDUCTASE_1"/>
    <property type="match status" value="1"/>
</dbReference>
<proteinExistence type="inferred from homology"/>
<comment type="similarity">
    <text evidence="1">Belongs to the aldo/keto reductase family.</text>
</comment>
<dbReference type="InterPro" id="IPR023210">
    <property type="entry name" value="NADP_OxRdtase_dom"/>
</dbReference>
<dbReference type="Pfam" id="PF00248">
    <property type="entry name" value="Aldo_ket_red"/>
    <property type="match status" value="1"/>
</dbReference>
<evidence type="ECO:0000256" key="3">
    <source>
        <dbReference type="ARBA" id="ARBA00023002"/>
    </source>
</evidence>
<keyword evidence="6" id="KW-1185">Reference proteome</keyword>
<evidence type="ECO:0000256" key="2">
    <source>
        <dbReference type="ARBA" id="ARBA00022857"/>
    </source>
</evidence>
<dbReference type="PRINTS" id="PR00069">
    <property type="entry name" value="ALDKETRDTASE"/>
</dbReference>
<dbReference type="EMBL" id="VCGU01000001">
    <property type="protein sequence ID" value="TRY80524.1"/>
    <property type="molecule type" value="Genomic_DNA"/>
</dbReference>